<dbReference type="SMART" id="SM00217">
    <property type="entry name" value="WAP"/>
    <property type="match status" value="2"/>
</dbReference>
<dbReference type="PANTHER" id="PTHR19441">
    <property type="entry name" value="WHEY ACDIC PROTEIN WAP"/>
    <property type="match status" value="1"/>
</dbReference>
<dbReference type="InterPro" id="IPR008197">
    <property type="entry name" value="WAP_dom"/>
</dbReference>
<dbReference type="PRINTS" id="PR00003">
    <property type="entry name" value="4DISULPHCORE"/>
</dbReference>
<dbReference type="GO" id="GO:0005576">
    <property type="term" value="C:extracellular region"/>
    <property type="evidence" value="ECO:0007669"/>
    <property type="project" value="InterPro"/>
</dbReference>
<accession>A0A1S3WCZ1</accession>
<dbReference type="PROSITE" id="PS51390">
    <property type="entry name" value="WAP"/>
    <property type="match status" value="2"/>
</dbReference>
<evidence type="ECO:0000313" key="6">
    <source>
        <dbReference type="Proteomes" id="UP001652624"/>
    </source>
</evidence>
<dbReference type="InParanoid" id="A0A1S3WCZ1"/>
<dbReference type="InterPro" id="IPR036645">
    <property type="entry name" value="Elafin-like_sf"/>
</dbReference>
<dbReference type="GO" id="GO:0030414">
    <property type="term" value="F:peptidase inhibitor activity"/>
    <property type="evidence" value="ECO:0007669"/>
    <property type="project" value="InterPro"/>
</dbReference>
<evidence type="ECO:0000256" key="2">
    <source>
        <dbReference type="ARBA" id="ARBA00022729"/>
    </source>
</evidence>
<feature type="domain" description="WAP" evidence="5">
    <location>
        <begin position="80"/>
        <end position="130"/>
    </location>
</feature>
<dbReference type="Proteomes" id="UP001652624">
    <property type="component" value="Chromosome 14"/>
</dbReference>
<protein>
    <submittedName>
        <fullName evidence="7">Whey acidic protein-like</fullName>
    </submittedName>
</protein>
<keyword evidence="6" id="KW-1185">Reference proteome</keyword>
<evidence type="ECO:0000256" key="3">
    <source>
        <dbReference type="ARBA" id="ARBA00023157"/>
    </source>
</evidence>
<dbReference type="InterPro" id="IPR050514">
    <property type="entry name" value="WAP_four-disulfide_core"/>
</dbReference>
<evidence type="ECO:0000256" key="4">
    <source>
        <dbReference type="SAM" id="SignalP"/>
    </source>
</evidence>
<keyword evidence="3" id="KW-1015">Disulfide bond</keyword>
<evidence type="ECO:0000256" key="1">
    <source>
        <dbReference type="ARBA" id="ARBA00022690"/>
    </source>
</evidence>
<evidence type="ECO:0000259" key="5">
    <source>
        <dbReference type="PROSITE" id="PS51390"/>
    </source>
</evidence>
<keyword evidence="2 4" id="KW-0732">Signal</keyword>
<dbReference type="SUPFAM" id="SSF57256">
    <property type="entry name" value="Elafin-like"/>
    <property type="match status" value="2"/>
</dbReference>
<dbReference type="Pfam" id="PF00095">
    <property type="entry name" value="WAP"/>
    <property type="match status" value="2"/>
</dbReference>
<proteinExistence type="predicted"/>
<feature type="signal peptide" evidence="4">
    <location>
        <begin position="1"/>
        <end position="19"/>
    </location>
</feature>
<dbReference type="AlphaFoldDB" id="A0A1S3WCZ1"/>
<keyword evidence="1" id="KW-0646">Protease inhibitor</keyword>
<reference evidence="7" key="1">
    <citation type="submission" date="2025-08" db="UniProtKB">
        <authorList>
            <consortium name="RefSeq"/>
        </authorList>
    </citation>
    <scope>IDENTIFICATION</scope>
</reference>
<organism evidence="6 7">
    <name type="scientific">Erinaceus europaeus</name>
    <name type="common">Western European hedgehog</name>
    <dbReference type="NCBI Taxonomy" id="9365"/>
    <lineage>
        <taxon>Eukaryota</taxon>
        <taxon>Metazoa</taxon>
        <taxon>Chordata</taxon>
        <taxon>Craniata</taxon>
        <taxon>Vertebrata</taxon>
        <taxon>Euteleostomi</taxon>
        <taxon>Mammalia</taxon>
        <taxon>Eutheria</taxon>
        <taxon>Laurasiatheria</taxon>
        <taxon>Eulipotyphla</taxon>
        <taxon>Erinaceidae</taxon>
        <taxon>Erinaceinae</taxon>
        <taxon>Erinaceus</taxon>
    </lineage>
</organism>
<name>A0A1S3WCZ1_ERIEU</name>
<dbReference type="OrthoDB" id="6060011at2759"/>
<feature type="domain" description="WAP" evidence="5">
    <location>
        <begin position="23"/>
        <end position="77"/>
    </location>
</feature>
<dbReference type="Gene3D" id="4.10.75.10">
    <property type="entry name" value="Elafin-like"/>
    <property type="match status" value="2"/>
</dbReference>
<sequence length="136" mass="14307">MRCLTSLALTLLALKATFALAPASNLPGQVAVCPAFSSELSSSEEKPCAKPCQSDENCTQGAKCCARACGLTCVAPLIVPAPKAGHCPAVQAAQPTQPCLESTECTRDEHCKNHKKCCFSHCAMRCLDPTAEEPLQ</sequence>
<feature type="chain" id="PRO_5045513033" evidence="4">
    <location>
        <begin position="20"/>
        <end position="136"/>
    </location>
</feature>
<dbReference type="RefSeq" id="XP_016044256.2">
    <property type="nucleotide sequence ID" value="XM_016188770.2"/>
</dbReference>
<gene>
    <name evidence="7" type="primary">LOC107522593</name>
</gene>
<dbReference type="PANTHER" id="PTHR19441:SF30">
    <property type="entry name" value="ELAFIN"/>
    <property type="match status" value="1"/>
</dbReference>
<evidence type="ECO:0000313" key="7">
    <source>
        <dbReference type="RefSeq" id="XP_016044256.2"/>
    </source>
</evidence>
<dbReference type="GeneID" id="107522593"/>